<dbReference type="RefSeq" id="WP_155171922.1">
    <property type="nucleotide sequence ID" value="NZ_BAAAFL010000053.1"/>
</dbReference>
<evidence type="ECO:0000313" key="2">
    <source>
        <dbReference type="Proteomes" id="UP000798808"/>
    </source>
</evidence>
<accession>A0ABW9RNZ9</accession>
<sequence length="325" mass="37932">MKKLLLIFGMLYVTHCCLGQQDTTNANGTTGFLPLIYANRQLTYLTFYDGIGNLPNMVTEARFSGNYFLKKEKINWALELNLNITIRIRDKKSFPIPPPSYNPVLTYYRRIPSGEGSFLSKTFLDQVFWEVSVGHHSNGKAESFYIEDSLGNDTGQINYDNGNFSTNYLELAFSTFKRRNRGGQNNYYTNLRTAFRFYSSKMSAKELRDTYGFYRLFLTYNLFKIPLGEPGKSWSDFFSRSRLRFHSGWIFGDMRDAAADDIDKRLIAEVTYFYYPGWLSELGFFVQYYRGQDYYNIQFLRTAEVFRVGISSNPLDFDGFKRILK</sequence>
<keyword evidence="2" id="KW-1185">Reference proteome</keyword>
<gene>
    <name evidence="1" type="ORF">E1163_11810</name>
</gene>
<comment type="caution">
    <text evidence="1">The sequence shown here is derived from an EMBL/GenBank/DDBJ whole genome shotgun (WGS) entry which is preliminary data.</text>
</comment>
<proteinExistence type="predicted"/>
<dbReference type="EMBL" id="SMLW01000529">
    <property type="protein sequence ID" value="MTI25630.1"/>
    <property type="molecule type" value="Genomic_DNA"/>
</dbReference>
<name>A0ABW9RNZ9_9BACT</name>
<reference evidence="1 2" key="1">
    <citation type="submission" date="2019-02" db="EMBL/GenBank/DDBJ databases">
        <authorList>
            <person name="Goldberg S.R."/>
            <person name="Haltli B.A."/>
            <person name="Correa H."/>
            <person name="Russell K.G."/>
        </authorList>
    </citation>
    <scope>NUCLEOTIDE SEQUENCE [LARGE SCALE GENOMIC DNA]</scope>
    <source>
        <strain evidence="1 2">JCM 16186</strain>
    </source>
</reference>
<dbReference type="Proteomes" id="UP000798808">
    <property type="component" value="Unassembled WGS sequence"/>
</dbReference>
<organism evidence="1 2">
    <name type="scientific">Fulvivirga kasyanovii</name>
    <dbReference type="NCBI Taxonomy" id="396812"/>
    <lineage>
        <taxon>Bacteria</taxon>
        <taxon>Pseudomonadati</taxon>
        <taxon>Bacteroidota</taxon>
        <taxon>Cytophagia</taxon>
        <taxon>Cytophagales</taxon>
        <taxon>Fulvivirgaceae</taxon>
        <taxon>Fulvivirga</taxon>
    </lineage>
</organism>
<evidence type="ECO:0008006" key="3">
    <source>
        <dbReference type="Google" id="ProtNLM"/>
    </source>
</evidence>
<evidence type="ECO:0000313" key="1">
    <source>
        <dbReference type="EMBL" id="MTI25630.1"/>
    </source>
</evidence>
<protein>
    <recommendedName>
        <fullName evidence="3">Phosphatidylcholine 1-acylhydrolase</fullName>
    </recommendedName>
</protein>